<proteinExistence type="predicted"/>
<evidence type="ECO:0000256" key="1">
    <source>
        <dbReference type="SAM" id="Phobius"/>
    </source>
</evidence>
<organism evidence="2 3">
    <name type="scientific">Methylophilus glucosoxydans</name>
    <dbReference type="NCBI Taxonomy" id="752553"/>
    <lineage>
        <taxon>Bacteria</taxon>
        <taxon>Pseudomonadati</taxon>
        <taxon>Pseudomonadota</taxon>
        <taxon>Betaproteobacteria</taxon>
        <taxon>Nitrosomonadales</taxon>
        <taxon>Methylophilaceae</taxon>
        <taxon>Methylophilus</taxon>
    </lineage>
</organism>
<protein>
    <submittedName>
        <fullName evidence="2">Prepilin-type N-terminal cleavage/methylation domain-containing protein</fullName>
    </submittedName>
</protein>
<reference evidence="3" key="1">
    <citation type="journal article" date="2019" name="Int. J. Syst. Evol. Microbiol.">
        <title>The Global Catalogue of Microorganisms (GCM) 10K type strain sequencing project: providing services to taxonomists for standard genome sequencing and annotation.</title>
        <authorList>
            <consortium name="The Broad Institute Genomics Platform"/>
            <consortium name="The Broad Institute Genome Sequencing Center for Infectious Disease"/>
            <person name="Wu L."/>
            <person name="Ma J."/>
        </authorList>
    </citation>
    <scope>NUCLEOTIDE SEQUENCE [LARGE SCALE GENOMIC DNA]</scope>
    <source>
        <strain evidence="3">CCUG 59685</strain>
    </source>
</reference>
<dbReference type="Pfam" id="PF07963">
    <property type="entry name" value="N_methyl"/>
    <property type="match status" value="1"/>
</dbReference>
<feature type="transmembrane region" description="Helical" evidence="1">
    <location>
        <begin position="6"/>
        <end position="28"/>
    </location>
</feature>
<dbReference type="PROSITE" id="PS00409">
    <property type="entry name" value="PROKAR_NTER_METHYL"/>
    <property type="match status" value="1"/>
</dbReference>
<dbReference type="SUPFAM" id="SSF54523">
    <property type="entry name" value="Pili subunits"/>
    <property type="match status" value="1"/>
</dbReference>
<comment type="caution">
    <text evidence="2">The sequence shown here is derived from an EMBL/GenBank/DDBJ whole genome shotgun (WGS) entry which is preliminary data.</text>
</comment>
<dbReference type="EMBL" id="JBHTJW010000002">
    <property type="protein sequence ID" value="MFD0929293.1"/>
    <property type="molecule type" value="Genomic_DNA"/>
</dbReference>
<dbReference type="InterPro" id="IPR045584">
    <property type="entry name" value="Pilin-like"/>
</dbReference>
<accession>A0ABW3GG56</accession>
<dbReference type="RefSeq" id="WP_379074748.1">
    <property type="nucleotide sequence ID" value="NZ_JBHTJW010000002.1"/>
</dbReference>
<evidence type="ECO:0000313" key="2">
    <source>
        <dbReference type="EMBL" id="MFD0929293.1"/>
    </source>
</evidence>
<gene>
    <name evidence="2" type="ORF">ACFQ1T_05820</name>
</gene>
<dbReference type="Gene3D" id="3.30.700.10">
    <property type="entry name" value="Glycoprotein, Type 4 Pilin"/>
    <property type="match status" value="1"/>
</dbReference>
<dbReference type="NCBIfam" id="TIGR02532">
    <property type="entry name" value="IV_pilin_GFxxxE"/>
    <property type="match status" value="1"/>
</dbReference>
<keyword evidence="1" id="KW-0812">Transmembrane</keyword>
<name>A0ABW3GG56_9PROT</name>
<keyword evidence="3" id="KW-1185">Reference proteome</keyword>
<keyword evidence="1" id="KW-0472">Membrane</keyword>
<keyword evidence="1" id="KW-1133">Transmembrane helix</keyword>
<evidence type="ECO:0000313" key="3">
    <source>
        <dbReference type="Proteomes" id="UP001597106"/>
    </source>
</evidence>
<sequence>MKIHNTGFSLIELMIVISIIGILSAVAVPAFQAYRIEAANGACLKEANIYARRVYADIQLNKSIANIPAPVAKACSDINNGVKVVTITTFTSRTHSPGNAIISCNLSAGTPCLITTNSP</sequence>
<dbReference type="InterPro" id="IPR012902">
    <property type="entry name" value="N_methyl_site"/>
</dbReference>
<dbReference type="Proteomes" id="UP001597106">
    <property type="component" value="Unassembled WGS sequence"/>
</dbReference>